<dbReference type="PATRIC" id="fig|1339280.3.peg.2099"/>
<comment type="caution">
    <text evidence="1">The sequence shown here is derived from an EMBL/GenBank/DDBJ whole genome shotgun (WGS) entry which is preliminary data.</text>
</comment>
<accession>A0A015ZJR0</accession>
<evidence type="ECO:0000313" key="1">
    <source>
        <dbReference type="EMBL" id="EXZ44622.1"/>
    </source>
</evidence>
<proteinExistence type="predicted"/>
<sequence length="206" mass="23810">MGYYKRLSTYRAEVKRYNASRRKATQLTNTPASGLIRLETVSETERFSMAQDADRLTAYNKAVEKWQDSVFRQLRAGIAGRSMRIARELEPRAYTDKYGIINRLGFSFPRHGIYIHKGAGEGQGGFIGSKWNYLKKINGVEIDTGIVRHTNLKSLGRQNEGNRRAYEWFDPVIRNRINELADIVTDYFDTMLIDATRIYIDKRNSL</sequence>
<dbReference type="AlphaFoldDB" id="A0A015ZJR0"/>
<reference evidence="1 2" key="1">
    <citation type="submission" date="2014-02" db="EMBL/GenBank/DDBJ databases">
        <authorList>
            <person name="Sears C."/>
            <person name="Carroll K."/>
            <person name="Sack B.R."/>
            <person name="Qadri F."/>
            <person name="Myers L.L."/>
            <person name="Chung G.-T."/>
            <person name="Escheverria P."/>
            <person name="Fraser C.M."/>
            <person name="Sadzewicz L."/>
            <person name="Shefchek K.A."/>
            <person name="Tallon L."/>
            <person name="Das S.P."/>
            <person name="Daugherty S."/>
            <person name="Mongodin E.F."/>
        </authorList>
    </citation>
    <scope>NUCLEOTIDE SEQUENCE [LARGE SCALE GENOMIC DNA]</scope>
    <source>
        <strain evidence="1 2">2-F-2 #4</strain>
    </source>
</reference>
<name>A0A015ZJR0_BACFG</name>
<organism evidence="1 2">
    <name type="scientific">Bacteroides fragilis str. 2-F-2 #4</name>
    <dbReference type="NCBI Taxonomy" id="1339280"/>
    <lineage>
        <taxon>Bacteria</taxon>
        <taxon>Pseudomonadati</taxon>
        <taxon>Bacteroidota</taxon>
        <taxon>Bacteroidia</taxon>
        <taxon>Bacteroidales</taxon>
        <taxon>Bacteroidaceae</taxon>
        <taxon>Bacteroides</taxon>
    </lineage>
</organism>
<gene>
    <name evidence="1" type="ORF">M076_2186</name>
</gene>
<protein>
    <submittedName>
        <fullName evidence="1">Uncharacterized protein</fullName>
    </submittedName>
</protein>
<dbReference type="RefSeq" id="WP_032570502.1">
    <property type="nucleotide sequence ID" value="NZ_JGDM01000052.1"/>
</dbReference>
<evidence type="ECO:0000313" key="2">
    <source>
        <dbReference type="Proteomes" id="UP000022272"/>
    </source>
</evidence>
<dbReference type="Proteomes" id="UP000022272">
    <property type="component" value="Unassembled WGS sequence"/>
</dbReference>
<dbReference type="EMBL" id="JGDM01000052">
    <property type="protein sequence ID" value="EXZ44622.1"/>
    <property type="molecule type" value="Genomic_DNA"/>
</dbReference>